<dbReference type="SMART" id="SM00267">
    <property type="entry name" value="GGDEF"/>
    <property type="match status" value="1"/>
</dbReference>
<dbReference type="Pfam" id="PF00990">
    <property type="entry name" value="GGDEF"/>
    <property type="match status" value="1"/>
</dbReference>
<dbReference type="InterPro" id="IPR001633">
    <property type="entry name" value="EAL_dom"/>
</dbReference>
<dbReference type="GO" id="GO:0071111">
    <property type="term" value="F:cyclic-guanylate-specific phosphodiesterase activity"/>
    <property type="evidence" value="ECO:0007669"/>
    <property type="project" value="InterPro"/>
</dbReference>
<feature type="domain" description="GGDEF" evidence="2">
    <location>
        <begin position="188"/>
        <end position="321"/>
    </location>
</feature>
<dbReference type="InterPro" id="IPR050706">
    <property type="entry name" value="Cyclic-di-GMP_PDE-like"/>
</dbReference>
<evidence type="ECO:0000313" key="3">
    <source>
        <dbReference type="EMBL" id="SEQ66113.1"/>
    </source>
</evidence>
<name>A0A1H9HUU2_9HYPH</name>
<proteinExistence type="predicted"/>
<dbReference type="SMART" id="SM00052">
    <property type="entry name" value="EAL"/>
    <property type="match status" value="1"/>
</dbReference>
<accession>A0A1H9HUU2</accession>
<dbReference type="RefSeq" id="WP_143061930.1">
    <property type="nucleotide sequence ID" value="NZ_FOFG01000006.1"/>
</dbReference>
<dbReference type="Gene3D" id="3.30.450.20">
    <property type="entry name" value="PAS domain"/>
    <property type="match status" value="1"/>
</dbReference>
<dbReference type="PANTHER" id="PTHR33121">
    <property type="entry name" value="CYCLIC DI-GMP PHOSPHODIESTERASE PDEF"/>
    <property type="match status" value="1"/>
</dbReference>
<dbReference type="AlphaFoldDB" id="A0A1H9HUU2"/>
<dbReference type="CDD" id="cd01948">
    <property type="entry name" value="EAL"/>
    <property type="match status" value="1"/>
</dbReference>
<evidence type="ECO:0000313" key="4">
    <source>
        <dbReference type="Proteomes" id="UP000199647"/>
    </source>
</evidence>
<dbReference type="Gene3D" id="3.20.20.450">
    <property type="entry name" value="EAL domain"/>
    <property type="match status" value="1"/>
</dbReference>
<dbReference type="InterPro" id="IPR029787">
    <property type="entry name" value="Nucleotide_cyclase"/>
</dbReference>
<reference evidence="3 4" key="1">
    <citation type="submission" date="2016-10" db="EMBL/GenBank/DDBJ databases">
        <authorList>
            <person name="de Groot N.N."/>
        </authorList>
    </citation>
    <scope>NUCLEOTIDE SEQUENCE [LARGE SCALE GENOMIC DNA]</scope>
    <source>
        <strain evidence="3 4">A52C2</strain>
    </source>
</reference>
<dbReference type="PROSITE" id="PS50887">
    <property type="entry name" value="GGDEF"/>
    <property type="match status" value="1"/>
</dbReference>
<dbReference type="InterPro" id="IPR000160">
    <property type="entry name" value="GGDEF_dom"/>
</dbReference>
<protein>
    <submittedName>
        <fullName evidence="3">Diguanylate cyclase/phosphodiesterase</fullName>
    </submittedName>
</protein>
<dbReference type="STRING" id="1855383.SAMN05216548_106171"/>
<dbReference type="SUPFAM" id="SSF141868">
    <property type="entry name" value="EAL domain-like"/>
    <property type="match status" value="1"/>
</dbReference>
<dbReference type="InterPro" id="IPR035919">
    <property type="entry name" value="EAL_sf"/>
</dbReference>
<gene>
    <name evidence="3" type="ORF">SAMN05216548_106171</name>
</gene>
<organism evidence="3 4">
    <name type="scientific">Faunimonas pinastri</name>
    <dbReference type="NCBI Taxonomy" id="1855383"/>
    <lineage>
        <taxon>Bacteria</taxon>
        <taxon>Pseudomonadati</taxon>
        <taxon>Pseudomonadota</taxon>
        <taxon>Alphaproteobacteria</taxon>
        <taxon>Hyphomicrobiales</taxon>
        <taxon>Afifellaceae</taxon>
        <taxon>Faunimonas</taxon>
    </lineage>
</organism>
<feature type="domain" description="EAL" evidence="1">
    <location>
        <begin position="332"/>
        <end position="581"/>
    </location>
</feature>
<dbReference type="Proteomes" id="UP000199647">
    <property type="component" value="Unassembled WGS sequence"/>
</dbReference>
<dbReference type="EMBL" id="FOFG01000006">
    <property type="protein sequence ID" value="SEQ66113.1"/>
    <property type="molecule type" value="Genomic_DNA"/>
</dbReference>
<keyword evidence="4" id="KW-1185">Reference proteome</keyword>
<evidence type="ECO:0000259" key="2">
    <source>
        <dbReference type="PROSITE" id="PS50887"/>
    </source>
</evidence>
<dbReference type="OrthoDB" id="23692at2"/>
<dbReference type="PANTHER" id="PTHR33121:SF79">
    <property type="entry name" value="CYCLIC DI-GMP PHOSPHODIESTERASE PDED-RELATED"/>
    <property type="match status" value="1"/>
</dbReference>
<sequence>MSPVPEEDYVPDLTPVLAAGDRSERAEQPGASAFTILSAVGETMYEWDLETDRIRWAANAADIFGLPDIAPLETGAGFEACVDPQSLTDRNQAVRNGLGVDYGRGVAFDIDYGLRLPSNSDQRTVWVNDRGIWYGDAQGTPYLARGVIRTERNRPALILPKSGAALPRRREFLKLLEGTLAVAHHYHSLYVFALLSIDNLTSISEVYDADAEEEVEAALARALTASLRSGDVAGWISDGELGLVLRVANEPEANAAIGRITTILAQQNFATAAGPASPRISTGAVMIPTAARSVDEALSLVREAQRGAKLKGSGHFVIHTERQSQHRKKLGQAAIARLLSKALHENTLTLVRQPVVRSRDRSIAFEECLLRLVDEEGTLIPMGDAIAVAESLGLMRMIDFRVQDMVFEILRRERGTTLSFNLSAESTRQPGWVAAFEQNLQRSPELADRIIIEITETSLIEDIDAVRDFVLRVRRLGCRVAIDDFGAGYTSFRNLKLLPVNILKIDGSFIRQLASTEKDRLFVKMLHELARSLDLETVAEMVEDAASARELTELGIDYLQGFHTGRPVAAPAAASLAAPVTALGGAQGGHGSVDDREL</sequence>
<dbReference type="InterPro" id="IPR043128">
    <property type="entry name" value="Rev_trsase/Diguanyl_cyclase"/>
</dbReference>
<dbReference type="SUPFAM" id="SSF55073">
    <property type="entry name" value="Nucleotide cyclase"/>
    <property type="match status" value="1"/>
</dbReference>
<evidence type="ECO:0000259" key="1">
    <source>
        <dbReference type="PROSITE" id="PS50883"/>
    </source>
</evidence>
<dbReference type="PROSITE" id="PS50883">
    <property type="entry name" value="EAL"/>
    <property type="match status" value="1"/>
</dbReference>
<dbReference type="Gene3D" id="3.30.70.270">
    <property type="match status" value="1"/>
</dbReference>
<dbReference type="Pfam" id="PF00563">
    <property type="entry name" value="EAL"/>
    <property type="match status" value="1"/>
</dbReference>